<comment type="caution">
    <text evidence="11">The sequence shown here is derived from an EMBL/GenBank/DDBJ whole genome shotgun (WGS) entry which is preliminary data.</text>
</comment>
<feature type="domain" description="Cytochrome c" evidence="10">
    <location>
        <begin position="115"/>
        <end position="206"/>
    </location>
</feature>
<dbReference type="PANTHER" id="PTHR33751:SF9">
    <property type="entry name" value="CYTOCHROME C4"/>
    <property type="match status" value="1"/>
</dbReference>
<dbReference type="InterPro" id="IPR050597">
    <property type="entry name" value="Cytochrome_c_Oxidase_Subunit"/>
</dbReference>
<proteinExistence type="predicted"/>
<evidence type="ECO:0000256" key="3">
    <source>
        <dbReference type="ARBA" id="ARBA00022617"/>
    </source>
</evidence>
<dbReference type="InterPro" id="IPR036909">
    <property type="entry name" value="Cyt_c-like_dom_sf"/>
</dbReference>
<evidence type="ECO:0000313" key="12">
    <source>
        <dbReference type="Proteomes" id="UP000183924"/>
    </source>
</evidence>
<feature type="binding site" description="axial binding residue" evidence="9">
    <location>
        <position position="40"/>
    </location>
    <ligand>
        <name>heme c</name>
        <dbReference type="ChEBI" id="CHEBI:61717"/>
        <label>1</label>
    </ligand>
    <ligandPart>
        <name>Fe</name>
        <dbReference type="ChEBI" id="CHEBI:18248"/>
    </ligandPart>
</feature>
<feature type="binding site" description="covalent" evidence="8">
    <location>
        <position position="36"/>
    </location>
    <ligand>
        <name>heme c</name>
        <dbReference type="ChEBI" id="CHEBI:61717"/>
        <label>1</label>
    </ligand>
</feature>
<dbReference type="Proteomes" id="UP000183924">
    <property type="component" value="Unassembled WGS sequence"/>
</dbReference>
<evidence type="ECO:0000256" key="5">
    <source>
        <dbReference type="ARBA" id="ARBA00022764"/>
    </source>
</evidence>
<dbReference type="OrthoDB" id="9773456at2"/>
<dbReference type="GO" id="GO:0020037">
    <property type="term" value="F:heme binding"/>
    <property type="evidence" value="ECO:0007669"/>
    <property type="project" value="InterPro"/>
</dbReference>
<comment type="subcellular location">
    <subcellularLocation>
        <location evidence="1">Periplasm</location>
    </subcellularLocation>
</comment>
<protein>
    <recommendedName>
        <fullName evidence="10">Cytochrome c domain-containing protein</fullName>
    </recommendedName>
</protein>
<dbReference type="PANTHER" id="PTHR33751">
    <property type="entry name" value="CBB3-TYPE CYTOCHROME C OXIDASE SUBUNIT FIXP"/>
    <property type="match status" value="1"/>
</dbReference>
<reference evidence="11 12" key="1">
    <citation type="submission" date="2016-03" db="EMBL/GenBank/DDBJ databases">
        <title>Comparative genomics of Rickettsiella.</title>
        <authorList>
            <person name="Chandler C."/>
            <person name="Wang Y."/>
        </authorList>
    </citation>
    <scope>NUCLEOTIDE SEQUENCE [LARGE SCALE GENOMIC DNA]</scope>
    <source>
        <strain evidence="11 12">RCFS May 2013</strain>
    </source>
</reference>
<feature type="binding site" description="axial binding residue" evidence="9">
    <location>
        <position position="83"/>
    </location>
    <ligand>
        <name>heme c</name>
        <dbReference type="ChEBI" id="CHEBI:61717"/>
        <label>1</label>
    </ligand>
    <ligandPart>
        <name>Fe</name>
        <dbReference type="ChEBI" id="CHEBI:18248"/>
    </ligandPart>
</feature>
<dbReference type="Pfam" id="PF00034">
    <property type="entry name" value="Cytochrom_C"/>
    <property type="match status" value="1"/>
</dbReference>
<keyword evidence="6" id="KW-0249">Electron transport</keyword>
<dbReference type="PIRSF" id="PIRSF000005">
    <property type="entry name" value="Cytochrome_c4"/>
    <property type="match status" value="1"/>
</dbReference>
<dbReference type="GO" id="GO:0005506">
    <property type="term" value="F:iron ion binding"/>
    <property type="evidence" value="ECO:0007669"/>
    <property type="project" value="InterPro"/>
</dbReference>
<evidence type="ECO:0000259" key="10">
    <source>
        <dbReference type="PROSITE" id="PS51007"/>
    </source>
</evidence>
<feature type="binding site" description="covalent" evidence="8">
    <location>
        <position position="39"/>
    </location>
    <ligand>
        <name>heme c</name>
        <dbReference type="ChEBI" id="CHEBI:61717"/>
        <label>1</label>
    </ligand>
</feature>
<dbReference type="EMBL" id="LUKY01000033">
    <property type="protein sequence ID" value="OIZ94499.1"/>
    <property type="molecule type" value="Genomic_DNA"/>
</dbReference>
<organism evidence="11 12">
    <name type="scientific">Candidatus Rickettsiella isopodorum</name>
    <dbReference type="NCBI Taxonomy" id="1225476"/>
    <lineage>
        <taxon>Bacteria</taxon>
        <taxon>Pseudomonadati</taxon>
        <taxon>Pseudomonadota</taxon>
        <taxon>Gammaproteobacteria</taxon>
        <taxon>Legionellales</taxon>
        <taxon>Coxiellaceae</taxon>
        <taxon>Rickettsiella</taxon>
    </lineage>
</organism>
<evidence type="ECO:0000256" key="8">
    <source>
        <dbReference type="PIRSR" id="PIRSR000005-1"/>
    </source>
</evidence>
<keyword evidence="2" id="KW-0813">Transport</keyword>
<sequence>MLDYKNFIFIFFFLLGVSPSSAKIVEKPFNDIIAGCELCHGIQGNSTVNENWPKLAGQNVNYLMKQMRDFQPNVKLGRDNPIMNSLIVALSEKEKIKIANYYARLLGTIDTAQVHLLSLGQRIYRGGDSNKEIPACLACHGPAGLGNPPAGFPRLSGQHARYIVTQLKAFRDGKRNNDKHQMMSIITKKMNDTEIIAVSNYISGLYS</sequence>
<evidence type="ECO:0000256" key="6">
    <source>
        <dbReference type="ARBA" id="ARBA00022982"/>
    </source>
</evidence>
<keyword evidence="3 8" id="KW-0349">Heme</keyword>
<dbReference type="AlphaFoldDB" id="A0A1J8P697"/>
<evidence type="ECO:0000256" key="9">
    <source>
        <dbReference type="PIRSR" id="PIRSR000005-2"/>
    </source>
</evidence>
<keyword evidence="5" id="KW-0574">Periplasm</keyword>
<name>A0A1J8P697_9COXI</name>
<comment type="PTM">
    <text evidence="8">Binds 2 heme c groups covalently per subunit.</text>
</comment>
<dbReference type="GO" id="GO:0009055">
    <property type="term" value="F:electron transfer activity"/>
    <property type="evidence" value="ECO:0007669"/>
    <property type="project" value="InterPro"/>
</dbReference>
<evidence type="ECO:0000256" key="1">
    <source>
        <dbReference type="ARBA" id="ARBA00004418"/>
    </source>
</evidence>
<dbReference type="InterPro" id="IPR024167">
    <property type="entry name" value="Cytochrome_c4-like"/>
</dbReference>
<feature type="binding site" description="covalent" evidence="8">
    <location>
        <position position="136"/>
    </location>
    <ligand>
        <name>heme c</name>
        <dbReference type="ChEBI" id="CHEBI:61717"/>
        <label>2</label>
    </ligand>
</feature>
<evidence type="ECO:0000256" key="7">
    <source>
        <dbReference type="ARBA" id="ARBA00023004"/>
    </source>
</evidence>
<dbReference type="SUPFAM" id="SSF46626">
    <property type="entry name" value="Cytochrome c"/>
    <property type="match status" value="2"/>
</dbReference>
<dbReference type="InterPro" id="IPR009056">
    <property type="entry name" value="Cyt_c-like_dom"/>
</dbReference>
<feature type="binding site" description="axial binding residue" evidence="9">
    <location>
        <position position="140"/>
    </location>
    <ligand>
        <name>heme c</name>
        <dbReference type="ChEBI" id="CHEBI:61717"/>
        <label>2</label>
    </ligand>
    <ligandPart>
        <name>Fe</name>
        <dbReference type="ChEBI" id="CHEBI:18248"/>
    </ligandPart>
</feature>
<keyword evidence="4 9" id="KW-0479">Metal-binding</keyword>
<keyword evidence="7 9" id="KW-0408">Iron</keyword>
<gene>
    <name evidence="11" type="ORF">A1D18_06590</name>
</gene>
<feature type="binding site" description="covalent" evidence="8">
    <location>
        <position position="139"/>
    </location>
    <ligand>
        <name>heme c</name>
        <dbReference type="ChEBI" id="CHEBI:61717"/>
        <label>2</label>
    </ligand>
</feature>
<evidence type="ECO:0000256" key="4">
    <source>
        <dbReference type="ARBA" id="ARBA00022723"/>
    </source>
</evidence>
<feature type="domain" description="Cytochrome c" evidence="10">
    <location>
        <begin position="20"/>
        <end position="106"/>
    </location>
</feature>
<keyword evidence="12" id="KW-1185">Reference proteome</keyword>
<dbReference type="PROSITE" id="PS51007">
    <property type="entry name" value="CYTC"/>
    <property type="match status" value="2"/>
</dbReference>
<accession>A0A1J8P697</accession>
<dbReference type="GO" id="GO:0042597">
    <property type="term" value="C:periplasmic space"/>
    <property type="evidence" value="ECO:0007669"/>
    <property type="project" value="UniProtKB-SubCell"/>
</dbReference>
<dbReference type="STRING" id="1225476.A1D18_06590"/>
<feature type="binding site" description="axial binding residue" evidence="9">
    <location>
        <position position="183"/>
    </location>
    <ligand>
        <name>heme c</name>
        <dbReference type="ChEBI" id="CHEBI:61717"/>
        <label>2</label>
    </ligand>
    <ligandPart>
        <name>Fe</name>
        <dbReference type="ChEBI" id="CHEBI:18248"/>
    </ligandPart>
</feature>
<evidence type="ECO:0000313" key="11">
    <source>
        <dbReference type="EMBL" id="OIZ94499.1"/>
    </source>
</evidence>
<dbReference type="RefSeq" id="WP_071662988.1">
    <property type="nucleotide sequence ID" value="NZ_LUKY01000033.1"/>
</dbReference>
<evidence type="ECO:0000256" key="2">
    <source>
        <dbReference type="ARBA" id="ARBA00022448"/>
    </source>
</evidence>
<dbReference type="Gene3D" id="1.10.760.10">
    <property type="entry name" value="Cytochrome c-like domain"/>
    <property type="match status" value="2"/>
</dbReference>